<comment type="caution">
    <text evidence="5">The sequence shown here is derived from an EMBL/GenBank/DDBJ whole genome shotgun (WGS) entry which is preliminary data.</text>
</comment>
<dbReference type="InterPro" id="IPR015424">
    <property type="entry name" value="PyrdxlP-dep_Trfase"/>
</dbReference>
<dbReference type="SUPFAM" id="SSF55729">
    <property type="entry name" value="Acyl-CoA N-acyltransferases (Nat)"/>
    <property type="match status" value="1"/>
</dbReference>
<dbReference type="Gene3D" id="3.40.640.10">
    <property type="entry name" value="Type I PLP-dependent aspartate aminotransferase-like (Major domain)"/>
    <property type="match status" value="1"/>
</dbReference>
<dbReference type="GO" id="GO:0008483">
    <property type="term" value="F:transaminase activity"/>
    <property type="evidence" value="ECO:0007669"/>
    <property type="project" value="UniProtKB-KW"/>
</dbReference>
<dbReference type="InterPro" id="IPR016181">
    <property type="entry name" value="Acyl_CoA_acyltransferase"/>
</dbReference>
<keyword evidence="6" id="KW-1185">Reference proteome</keyword>
<dbReference type="Pfam" id="PF13480">
    <property type="entry name" value="Acetyltransf_6"/>
    <property type="match status" value="1"/>
</dbReference>
<evidence type="ECO:0000313" key="5">
    <source>
        <dbReference type="EMBL" id="MBD0724765.1"/>
    </source>
</evidence>
<gene>
    <name evidence="5" type="ORF">B6A10_06195</name>
</gene>
<dbReference type="Gene3D" id="3.40.630.30">
    <property type="match status" value="1"/>
</dbReference>
<accession>A0ABR7UPR3</accession>
<dbReference type="InterPro" id="IPR038740">
    <property type="entry name" value="BioF2-like_GNAT_dom"/>
</dbReference>
<name>A0ABR7UPR3_9FLAO</name>
<comment type="cofactor">
    <cofactor evidence="1">
        <name>pyridoxal 5'-phosphate</name>
        <dbReference type="ChEBI" id="CHEBI:597326"/>
    </cofactor>
</comment>
<dbReference type="Pfam" id="PF00155">
    <property type="entry name" value="Aminotran_1_2"/>
    <property type="match status" value="1"/>
</dbReference>
<dbReference type="EMBL" id="NASZ01000006">
    <property type="protein sequence ID" value="MBD0724765.1"/>
    <property type="molecule type" value="Genomic_DNA"/>
</dbReference>
<evidence type="ECO:0000256" key="2">
    <source>
        <dbReference type="ARBA" id="ARBA00022679"/>
    </source>
</evidence>
<dbReference type="RefSeq" id="WP_188220150.1">
    <property type="nucleotide sequence ID" value="NZ_NASZ01000006.1"/>
</dbReference>
<dbReference type="InterPro" id="IPR015421">
    <property type="entry name" value="PyrdxlP-dep_Trfase_major"/>
</dbReference>
<evidence type="ECO:0000259" key="4">
    <source>
        <dbReference type="Pfam" id="PF13480"/>
    </source>
</evidence>
<evidence type="ECO:0000313" key="6">
    <source>
        <dbReference type="Proteomes" id="UP000661715"/>
    </source>
</evidence>
<reference evidence="5 6" key="1">
    <citation type="journal article" date="2020" name="Microbiol. Res.">
        <title>Flavobacterium pokkalii sp. nov., a novel plant growth promoting native rhizobacteria isolated from pokkali rice grown in coastal saline affected agricultural regions of southern India, Kerala.</title>
        <authorList>
            <person name="Menon R.R."/>
            <person name="Kumari S."/>
            <person name="Viver T."/>
            <person name="Rameshkumar N."/>
        </authorList>
    </citation>
    <scope>NUCLEOTIDE SEQUENCE [LARGE SCALE GENOMIC DNA]</scope>
    <source>
        <strain evidence="5 6">L1I52</strain>
    </source>
</reference>
<sequence length="807" mass="92750">MAKIKHNNFIDTVDDVLSGAKNEGVLHLYAEDKFLSGRTIQIKGKKMFHFGTTGYLGLEQDNRLKQAAIKAIEDFGTQFPLSKSYISHPLYAELEAKIEEMYEIPPIITKNSTLGHLAVIPTLIRDEDAVIMDHQVHWSVQNACQLLKLRGIPVEMIRHNQLNMLEEKIKYLSSKCNKIWYMADGVYSMYGDYAPIDELIQLTQKYNQLHLYFDDVHGMSWKGKNGTGFVFDTIKELPENIVVVGTLSKTFGASGATVFCSNEKLRNKIKNFGGPLTFSAQLEPASVGAAIASANIHLSSEINLLQNDLADKIAYFNQLLSNGSLPIISKNDSPVLFLGMATPITAYNFVHRLFNEGFFLNLGIYPAVPIKNTGIRITLSAHNQKDDIKALAQAMEYHFPKALEDTNNSPGKIHQAFGLHNKNIVESKSQNNSELFVEVKNSIKTIDPVEWNNLIGKQNILDYEGLLYLENTFSKHPDPTNQFDFYYYTIRDKDKTIILMTFFTFGIWKDDMLSTESVSSQLEEIRKSNPMYLTSKILSMGCLFTEGQHYYENKEHPLAQKALQLLLDLVEEKYNTLNADRLVLRDFKEDNNWNKTIQNQGYFKINMPESCVLENETWYSNEEFSERLSSRSRKHFNKEILAYENLYHVAIKQHLSPKELERAYELYRNVQANNLAINTFPYTIEVFENMNSSNNWEFIIVTLKENKNNSFNGIMFCYKNAKNVYVPELIGMDYKWAKEYHLYRQLLFQTIKRANQLGIQKIDFGLSATFEKKKLGATIVPKVAYIQARDNYVLELLNNLQNNHKLR</sequence>
<dbReference type="Gene3D" id="3.90.1150.10">
    <property type="entry name" value="Aspartate Aminotransferase, domain 1"/>
    <property type="match status" value="1"/>
</dbReference>
<keyword evidence="2" id="KW-0808">Transferase</keyword>
<dbReference type="PANTHER" id="PTHR13693:SF3">
    <property type="entry name" value="LD36009P"/>
    <property type="match status" value="1"/>
</dbReference>
<dbReference type="InterPro" id="IPR004839">
    <property type="entry name" value="Aminotransferase_I/II_large"/>
</dbReference>
<feature type="domain" description="Aminotransferase class I/classII large" evidence="3">
    <location>
        <begin position="46"/>
        <end position="394"/>
    </location>
</feature>
<dbReference type="InterPro" id="IPR015422">
    <property type="entry name" value="PyrdxlP-dep_Trfase_small"/>
</dbReference>
<proteinExistence type="predicted"/>
<evidence type="ECO:0000256" key="1">
    <source>
        <dbReference type="ARBA" id="ARBA00001933"/>
    </source>
</evidence>
<dbReference type="PANTHER" id="PTHR13693">
    <property type="entry name" value="CLASS II AMINOTRANSFERASE/8-AMINO-7-OXONONANOATE SYNTHASE"/>
    <property type="match status" value="1"/>
</dbReference>
<dbReference type="Proteomes" id="UP000661715">
    <property type="component" value="Unassembled WGS sequence"/>
</dbReference>
<organism evidence="5 6">
    <name type="scientific">Flavobacterium pokkalii</name>
    <dbReference type="NCBI Taxonomy" id="1940408"/>
    <lineage>
        <taxon>Bacteria</taxon>
        <taxon>Pseudomonadati</taxon>
        <taxon>Bacteroidota</taxon>
        <taxon>Flavobacteriia</taxon>
        <taxon>Flavobacteriales</taxon>
        <taxon>Flavobacteriaceae</taxon>
        <taxon>Flavobacterium</taxon>
    </lineage>
</organism>
<protein>
    <submittedName>
        <fullName evidence="5">Aminotransferase class I/II</fullName>
    </submittedName>
</protein>
<dbReference type="InterPro" id="IPR050087">
    <property type="entry name" value="AON_synthase_class-II"/>
</dbReference>
<feature type="domain" description="BioF2-like acetyltransferase" evidence="4">
    <location>
        <begin position="631"/>
        <end position="772"/>
    </location>
</feature>
<keyword evidence="5" id="KW-0032">Aminotransferase</keyword>
<evidence type="ECO:0000259" key="3">
    <source>
        <dbReference type="Pfam" id="PF00155"/>
    </source>
</evidence>
<dbReference type="SUPFAM" id="SSF53383">
    <property type="entry name" value="PLP-dependent transferases"/>
    <property type="match status" value="1"/>
</dbReference>